<dbReference type="Proteomes" id="UP000029725">
    <property type="component" value="Unassembled WGS sequence"/>
</dbReference>
<dbReference type="RefSeq" id="XP_013237927.1">
    <property type="nucleotide sequence ID" value="XM_013382473.1"/>
</dbReference>
<dbReference type="HOGENOM" id="CLU_004544_4_3_1"/>
<dbReference type="VEuPathDB" id="MicrosporidiaDB:DI09_33p170"/>
<dbReference type="InterPro" id="IPR003100">
    <property type="entry name" value="PAZ_dom"/>
</dbReference>
<feature type="domain" description="PAZ" evidence="2">
    <location>
        <begin position="257"/>
        <end position="364"/>
    </location>
</feature>
<dbReference type="Gene3D" id="3.30.420.10">
    <property type="entry name" value="Ribonuclease H-like superfamily/Ribonuclease H"/>
    <property type="match status" value="1"/>
</dbReference>
<dbReference type="Pfam" id="PF08699">
    <property type="entry name" value="ArgoL1"/>
    <property type="match status" value="1"/>
</dbReference>
<evidence type="ECO:0000313" key="4">
    <source>
        <dbReference type="EMBL" id="KGG51500.1"/>
    </source>
</evidence>
<dbReference type="CDD" id="cd02846">
    <property type="entry name" value="PAZ_argonaute_like"/>
    <property type="match status" value="1"/>
</dbReference>
<dbReference type="Pfam" id="PF02170">
    <property type="entry name" value="PAZ"/>
    <property type="match status" value="1"/>
</dbReference>
<dbReference type="EMBL" id="JMKJ01000266">
    <property type="protein sequence ID" value="KGG51500.1"/>
    <property type="molecule type" value="Genomic_DNA"/>
</dbReference>
<dbReference type="InterPro" id="IPR036397">
    <property type="entry name" value="RNaseH_sf"/>
</dbReference>
<protein>
    <recommendedName>
        <fullName evidence="6">Argonaute-like protein</fullName>
    </recommendedName>
</protein>
<proteinExistence type="inferred from homology"/>
<dbReference type="PROSITE" id="PS50821">
    <property type="entry name" value="PAZ"/>
    <property type="match status" value="1"/>
</dbReference>
<evidence type="ECO:0000259" key="2">
    <source>
        <dbReference type="PROSITE" id="PS50821"/>
    </source>
</evidence>
<feature type="domain" description="Piwi" evidence="3">
    <location>
        <begin position="538"/>
        <end position="839"/>
    </location>
</feature>
<dbReference type="SMART" id="SM00949">
    <property type="entry name" value="PAZ"/>
    <property type="match status" value="1"/>
</dbReference>
<dbReference type="PROSITE" id="PS50822">
    <property type="entry name" value="PIWI"/>
    <property type="match status" value="1"/>
</dbReference>
<accession>A0A098VRC6</accession>
<dbReference type="Gene3D" id="3.40.50.2300">
    <property type="match status" value="1"/>
</dbReference>
<dbReference type="SUPFAM" id="SSF101690">
    <property type="entry name" value="PAZ domain"/>
    <property type="match status" value="1"/>
</dbReference>
<name>A0A098VRC6_9MICR</name>
<evidence type="ECO:0000259" key="3">
    <source>
        <dbReference type="PROSITE" id="PS50822"/>
    </source>
</evidence>
<dbReference type="GO" id="GO:0003723">
    <property type="term" value="F:RNA binding"/>
    <property type="evidence" value="ECO:0007669"/>
    <property type="project" value="InterPro"/>
</dbReference>
<dbReference type="AlphaFoldDB" id="A0A098VRC6"/>
<dbReference type="Pfam" id="PF16486">
    <property type="entry name" value="ArgoN"/>
    <property type="match status" value="1"/>
</dbReference>
<organism evidence="4 5">
    <name type="scientific">Mitosporidium daphniae</name>
    <dbReference type="NCBI Taxonomy" id="1485682"/>
    <lineage>
        <taxon>Eukaryota</taxon>
        <taxon>Fungi</taxon>
        <taxon>Fungi incertae sedis</taxon>
        <taxon>Microsporidia</taxon>
        <taxon>Mitosporidium</taxon>
    </lineage>
</organism>
<evidence type="ECO:0008006" key="6">
    <source>
        <dbReference type="Google" id="ProtNLM"/>
    </source>
</evidence>
<comment type="caution">
    <text evidence="4">The sequence shown here is derived from an EMBL/GenBank/DDBJ whole genome shotgun (WGS) entry which is preliminary data.</text>
</comment>
<dbReference type="SMART" id="SM01163">
    <property type="entry name" value="DUF1785"/>
    <property type="match status" value="1"/>
</dbReference>
<dbReference type="PANTHER" id="PTHR22891">
    <property type="entry name" value="EUKARYOTIC TRANSLATION INITIATION FACTOR 2C"/>
    <property type="match status" value="1"/>
</dbReference>
<dbReference type="InterPro" id="IPR012337">
    <property type="entry name" value="RNaseH-like_sf"/>
</dbReference>
<dbReference type="Pfam" id="PF16487">
    <property type="entry name" value="ArgoMid"/>
    <property type="match status" value="1"/>
</dbReference>
<evidence type="ECO:0000256" key="1">
    <source>
        <dbReference type="RuleBase" id="RU361178"/>
    </source>
</evidence>
<dbReference type="CDD" id="cd04657">
    <property type="entry name" value="Piwi_ago-like"/>
    <property type="match status" value="1"/>
</dbReference>
<comment type="similarity">
    <text evidence="1">Belongs to the argonaute family.</text>
</comment>
<dbReference type="InterPro" id="IPR036085">
    <property type="entry name" value="PAZ_dom_sf"/>
</dbReference>
<dbReference type="InterPro" id="IPR032473">
    <property type="entry name" value="Argonaute_Mid_dom"/>
</dbReference>
<dbReference type="SMART" id="SM00950">
    <property type="entry name" value="Piwi"/>
    <property type="match status" value="1"/>
</dbReference>
<dbReference type="InterPro" id="IPR032474">
    <property type="entry name" value="Argonaute_N"/>
</dbReference>
<dbReference type="GeneID" id="25259616"/>
<dbReference type="Pfam" id="PF02171">
    <property type="entry name" value="Piwi"/>
    <property type="match status" value="1"/>
</dbReference>
<dbReference type="InterPro" id="IPR014811">
    <property type="entry name" value="ArgoL1"/>
</dbReference>
<reference evidence="4 5" key="1">
    <citation type="submission" date="2014-04" db="EMBL/GenBank/DDBJ databases">
        <title>A new species of microsporidia sheds light on the evolution of extreme parasitism.</title>
        <authorList>
            <person name="Haag K.L."/>
            <person name="James T.Y."/>
            <person name="Larsson R."/>
            <person name="Schaer T.M."/>
            <person name="Refardt D."/>
            <person name="Pombert J.-F."/>
            <person name="Ebert D."/>
        </authorList>
    </citation>
    <scope>NUCLEOTIDE SEQUENCE [LARGE SCALE GENOMIC DNA]</scope>
    <source>
        <strain evidence="4 5">UGP3</strain>
        <tissue evidence="4">Spores</tissue>
    </source>
</reference>
<dbReference type="InterPro" id="IPR003165">
    <property type="entry name" value="Piwi"/>
</dbReference>
<sequence>MEAVQTDIKRLTLKEREELEISVASAQKCQPGRQGNPITIKTNFVEVKKMPSGMVYHYDIDISPTVPPRLNRDIFSALELKHGHAEFEGVRMVFDGRANVFAAKKLSKNAYTFDVTLGEEGAGSERKQRQPRVFTVKMRKVAAISMDLLRSFLDGQLSYTPYEALQVLEVVIRHAPSVTNLVNIGRSFYSPTNTCQLSGPVDAWLGYYQALKPTPGRLLLNIDTSATCFYRPGSLLELLSSVLSGQGGPQPHHRAAPLSQGVGIRIPPSLSEGERSKFEKALKGLRVQTNHNPKLRRKYRVLGISKESADRIRFEGSDGRTLSVADYFSSQYSLRLRHPGLPCVKSGSNERQLYLPLEVCEIAPAQRYMKKLSEEQTADMIKITCQKPHLRLEKCAAGIKEMRLTQNPILDDFSFAISTDFVKADARQLAPPKIFYAKSSRVSEVHPEEGAWNLRDKKMYVGAKLKSWAVLVLSSRIQKGEVEGFICEIVSTACDMGLEVTNRNPPIMSGHPDLPGIERLLRQAYSAGAGDKGGTADLVIVILPTKDTMLYGEIKRITDCIIGRPSQCIVGKNVARPNKQYCANVILKINAKLGGINSTLGNQLPYVSDVPTIVFGADVTHPGPGSSSMRSVASVVASLDIALSRYVSHARVQSGRQEVISDLQEIVKSHLITFYKSNRSVKPQRLLFYRDGVGEGQFSHVLNVEVTAIKKAYAELEANYSPKLTYIVVQKRHHVRFFPIDRSNADRSGNCMPGTVVDTKITHPIYRDFYLLSHSGIQGTSRPAHYHVLIDENNMSSDDLQALSYRLCYTYARCTRSVSISSPAYYAHLVAFRSRFHFKSDDTLSISSVSSDPLQGMFTGVVPEMEHTMYFC</sequence>
<dbReference type="SUPFAM" id="SSF53098">
    <property type="entry name" value="Ribonuclease H-like"/>
    <property type="match status" value="1"/>
</dbReference>
<gene>
    <name evidence="4" type="ORF">DI09_33p170</name>
</gene>
<dbReference type="InterPro" id="IPR045246">
    <property type="entry name" value="Piwi_ago-like"/>
</dbReference>
<evidence type="ECO:0000313" key="5">
    <source>
        <dbReference type="Proteomes" id="UP000029725"/>
    </source>
</evidence>
<dbReference type="Gene3D" id="2.170.260.10">
    <property type="entry name" value="paz domain"/>
    <property type="match status" value="1"/>
</dbReference>
<dbReference type="OrthoDB" id="10252740at2759"/>
<keyword evidence="5" id="KW-1185">Reference proteome</keyword>